<accession>A0A8J5TJ97</accession>
<gene>
    <name evidence="1" type="primary">Zbed5-L28</name>
    <name evidence="1" type="ORF">Hamer_G030824</name>
</gene>
<proteinExistence type="predicted"/>
<name>A0A8J5TJ97_HOMAM</name>
<comment type="caution">
    <text evidence="1">The sequence shown here is derived from an EMBL/GenBank/DDBJ whole genome shotgun (WGS) entry which is preliminary data.</text>
</comment>
<dbReference type="EMBL" id="JAHLQT010005221">
    <property type="protein sequence ID" value="KAG7175620.1"/>
    <property type="molecule type" value="Genomic_DNA"/>
</dbReference>
<dbReference type="PANTHER" id="PTHR45913">
    <property type="entry name" value="EPM2A-INTERACTING PROTEIN 1"/>
    <property type="match status" value="1"/>
</dbReference>
<organism evidence="1 2">
    <name type="scientific">Homarus americanus</name>
    <name type="common">American lobster</name>
    <dbReference type="NCBI Taxonomy" id="6706"/>
    <lineage>
        <taxon>Eukaryota</taxon>
        <taxon>Metazoa</taxon>
        <taxon>Ecdysozoa</taxon>
        <taxon>Arthropoda</taxon>
        <taxon>Crustacea</taxon>
        <taxon>Multicrustacea</taxon>
        <taxon>Malacostraca</taxon>
        <taxon>Eumalacostraca</taxon>
        <taxon>Eucarida</taxon>
        <taxon>Decapoda</taxon>
        <taxon>Pleocyemata</taxon>
        <taxon>Astacidea</taxon>
        <taxon>Nephropoidea</taxon>
        <taxon>Nephropidae</taxon>
        <taxon>Homarus</taxon>
    </lineage>
</organism>
<dbReference type="AlphaFoldDB" id="A0A8J5TJ97"/>
<reference evidence="1" key="1">
    <citation type="journal article" date="2021" name="Sci. Adv.">
        <title>The American lobster genome reveals insights on longevity, neural, and immune adaptations.</title>
        <authorList>
            <person name="Polinski J.M."/>
            <person name="Zimin A.V."/>
            <person name="Clark K.F."/>
            <person name="Kohn A.B."/>
            <person name="Sadowski N."/>
            <person name="Timp W."/>
            <person name="Ptitsyn A."/>
            <person name="Khanna P."/>
            <person name="Romanova D.Y."/>
            <person name="Williams P."/>
            <person name="Greenwood S.J."/>
            <person name="Moroz L.L."/>
            <person name="Walt D.R."/>
            <person name="Bodnar A.G."/>
        </authorList>
    </citation>
    <scope>NUCLEOTIDE SEQUENCE</scope>
    <source>
        <strain evidence="1">GMGI-L3</strain>
    </source>
</reference>
<evidence type="ECO:0000313" key="2">
    <source>
        <dbReference type="Proteomes" id="UP000747542"/>
    </source>
</evidence>
<keyword evidence="2" id="KW-1185">Reference proteome</keyword>
<protein>
    <submittedName>
        <fullName evidence="1">Zinc finger BED domain-containing protein 5-like 28</fullName>
    </submittedName>
</protein>
<dbReference type="Proteomes" id="UP000747542">
    <property type="component" value="Unassembled WGS sequence"/>
</dbReference>
<feature type="non-terminal residue" evidence="1">
    <location>
        <position position="108"/>
    </location>
</feature>
<sequence length="108" mass="12795">MAKLDLWKCLIQQENTASFSNLDSALIHGNLDSELKKQIITHLTDLKTEFIRYFPEIDEKCEGWKFIRNPFQCEVADVSDELQEKFLELKFNSTAKEDFKELDLETFW</sequence>
<dbReference type="PANTHER" id="PTHR45913:SF19">
    <property type="entry name" value="LOW QUALITY PROTEIN: ZINC FINGER BED DOMAIN-CONTAINING PROTEIN 5-LIKE"/>
    <property type="match status" value="1"/>
</dbReference>
<evidence type="ECO:0000313" key="1">
    <source>
        <dbReference type="EMBL" id="KAG7175620.1"/>
    </source>
</evidence>